<comment type="cofactor">
    <cofactor evidence="1">
        <name>Ca(2+)</name>
        <dbReference type="ChEBI" id="CHEBI:29108"/>
    </cofactor>
</comment>
<evidence type="ECO:0000256" key="4">
    <source>
        <dbReference type="ARBA" id="ARBA00022837"/>
    </source>
</evidence>
<keyword evidence="3" id="KW-0479">Metal-binding</keyword>
<keyword evidence="8" id="KW-1185">Reference proteome</keyword>
<evidence type="ECO:0000256" key="1">
    <source>
        <dbReference type="ARBA" id="ARBA00001913"/>
    </source>
</evidence>
<accession>A0AAQ4FL09</accession>
<dbReference type="PANTHER" id="PTHR10342">
    <property type="entry name" value="ARYLSULFATASE"/>
    <property type="match status" value="1"/>
</dbReference>
<dbReference type="EMBL" id="JARKHS020001225">
    <property type="protein sequence ID" value="KAK8787979.1"/>
    <property type="molecule type" value="Genomic_DNA"/>
</dbReference>
<gene>
    <name evidence="7" type="ORF">V5799_022245</name>
</gene>
<dbReference type="Pfam" id="PF00884">
    <property type="entry name" value="Sulfatase"/>
    <property type="match status" value="1"/>
</dbReference>
<dbReference type="InterPro" id="IPR017850">
    <property type="entry name" value="Alkaline_phosphatase_core_sf"/>
</dbReference>
<evidence type="ECO:0000256" key="5">
    <source>
        <dbReference type="ARBA" id="ARBA00023180"/>
    </source>
</evidence>
<keyword evidence="4" id="KW-0106">Calcium</keyword>
<protein>
    <recommendedName>
        <fullName evidence="6">Sulfatase N-terminal domain-containing protein</fullName>
    </recommendedName>
</protein>
<evidence type="ECO:0000256" key="2">
    <source>
        <dbReference type="ARBA" id="ARBA00008779"/>
    </source>
</evidence>
<comment type="similarity">
    <text evidence="2">Belongs to the sulfatase family.</text>
</comment>
<evidence type="ECO:0000256" key="3">
    <source>
        <dbReference type="ARBA" id="ARBA00022723"/>
    </source>
</evidence>
<evidence type="ECO:0000313" key="7">
    <source>
        <dbReference type="EMBL" id="KAK8787979.1"/>
    </source>
</evidence>
<dbReference type="InterPro" id="IPR047115">
    <property type="entry name" value="ARSB"/>
</dbReference>
<keyword evidence="5" id="KW-0325">Glycoprotein</keyword>
<proteinExistence type="inferred from homology"/>
<organism evidence="7 8">
    <name type="scientific">Amblyomma americanum</name>
    <name type="common">Lone star tick</name>
    <dbReference type="NCBI Taxonomy" id="6943"/>
    <lineage>
        <taxon>Eukaryota</taxon>
        <taxon>Metazoa</taxon>
        <taxon>Ecdysozoa</taxon>
        <taxon>Arthropoda</taxon>
        <taxon>Chelicerata</taxon>
        <taxon>Arachnida</taxon>
        <taxon>Acari</taxon>
        <taxon>Parasitiformes</taxon>
        <taxon>Ixodida</taxon>
        <taxon>Ixodoidea</taxon>
        <taxon>Ixodidae</taxon>
        <taxon>Amblyomminae</taxon>
        <taxon>Amblyomma</taxon>
    </lineage>
</organism>
<dbReference type="CDD" id="cd16029">
    <property type="entry name" value="4-S"/>
    <property type="match status" value="1"/>
</dbReference>
<name>A0AAQ4FL09_AMBAM</name>
<dbReference type="PANTHER" id="PTHR10342:SF273">
    <property type="entry name" value="RE14504P"/>
    <property type="match status" value="1"/>
</dbReference>
<evidence type="ECO:0000259" key="6">
    <source>
        <dbReference type="Pfam" id="PF00884"/>
    </source>
</evidence>
<reference evidence="7 8" key="1">
    <citation type="journal article" date="2023" name="Arcadia Sci">
        <title>De novo assembly of a long-read Amblyomma americanum tick genome.</title>
        <authorList>
            <person name="Chou S."/>
            <person name="Poskanzer K.E."/>
            <person name="Rollins M."/>
            <person name="Thuy-Boun P.S."/>
        </authorList>
    </citation>
    <scope>NUCLEOTIDE SEQUENCE [LARGE SCALE GENOMIC DNA]</scope>
    <source>
        <strain evidence="7">F_SG_1</strain>
        <tissue evidence="7">Salivary glands</tissue>
    </source>
</reference>
<dbReference type="GO" id="GO:0008484">
    <property type="term" value="F:sulfuric ester hydrolase activity"/>
    <property type="evidence" value="ECO:0007669"/>
    <property type="project" value="InterPro"/>
</dbReference>
<comment type="caution">
    <text evidence="7">The sequence shown here is derived from an EMBL/GenBank/DDBJ whole genome shotgun (WGS) entry which is preliminary data.</text>
</comment>
<evidence type="ECO:0000313" key="8">
    <source>
        <dbReference type="Proteomes" id="UP001321473"/>
    </source>
</evidence>
<dbReference type="Gene3D" id="3.40.720.10">
    <property type="entry name" value="Alkaline Phosphatase, subunit A"/>
    <property type="match status" value="1"/>
</dbReference>
<dbReference type="AlphaFoldDB" id="A0AAQ4FL09"/>
<dbReference type="Proteomes" id="UP001321473">
    <property type="component" value="Unassembled WGS sequence"/>
</dbReference>
<sequence length="430" mass="47917">MALFVHRFPCAIKIHNRHHQADQQRRWLQSSGHCSRSSEFSTQSECPAHRIADMFLSLLLFASAMWSASATKIKRPPNIVFILADDLGWGDVSFHGSTQIPTPNIDALASTGVVLNNYYTMPLCSPSRGALLSGLYGIHTGFQHDALEPAVPAGLSLDVKIMSEYFKELGYETHILGKWHLGYFSDEYMPTNRGFDSFCGFHTGPEDYYSHILKWDGQVGLDFWKNIEPLATDNATYSTTLFTERAKSIITNRDKSKPLFLYLPHQAPHCGADPNPLQAPEKNVAKFPYIGDTGRTLYAGMVDALDQSVAAVLEALEAASMLEDTIIAFSSDNGAIQIGPYANYGTNWPLRGAKDTLWEGGIRAAAFLWTAEILPYRRVSHQLMHITDWLPTLYSAAGTYPLRGPFVCNDGSRMRLFHISGMGTMRRLLK</sequence>
<dbReference type="SUPFAM" id="SSF53649">
    <property type="entry name" value="Alkaline phosphatase-like"/>
    <property type="match status" value="1"/>
</dbReference>
<feature type="domain" description="Sulfatase N-terminal" evidence="6">
    <location>
        <begin position="77"/>
        <end position="398"/>
    </location>
</feature>
<dbReference type="InterPro" id="IPR000917">
    <property type="entry name" value="Sulfatase_N"/>
</dbReference>
<dbReference type="GO" id="GO:0046872">
    <property type="term" value="F:metal ion binding"/>
    <property type="evidence" value="ECO:0007669"/>
    <property type="project" value="UniProtKB-KW"/>
</dbReference>